<dbReference type="InterPro" id="IPR011990">
    <property type="entry name" value="TPR-like_helical_dom_sf"/>
</dbReference>
<dbReference type="GO" id="GO:0008270">
    <property type="term" value="F:zinc ion binding"/>
    <property type="evidence" value="ECO:0007669"/>
    <property type="project" value="InterPro"/>
</dbReference>
<dbReference type="InterPro" id="IPR002885">
    <property type="entry name" value="PPR_rpt"/>
</dbReference>
<keyword evidence="5" id="KW-0809">Transit peptide</keyword>
<dbReference type="Pfam" id="PF13041">
    <property type="entry name" value="PPR_2"/>
    <property type="match status" value="3"/>
</dbReference>
<dbReference type="InterPro" id="IPR003690">
    <property type="entry name" value="MTERF"/>
</dbReference>
<dbReference type="PANTHER" id="PTHR47926">
    <property type="entry name" value="PENTATRICOPEPTIDE REPEAT-CONTAINING PROTEIN"/>
    <property type="match status" value="1"/>
</dbReference>
<comment type="similarity">
    <text evidence="1">Belongs to the PPR family. PCMP-H subfamily.</text>
</comment>
<dbReference type="Pfam" id="PF20431">
    <property type="entry name" value="E_motif"/>
    <property type="match status" value="1"/>
</dbReference>
<keyword evidence="3" id="KW-0806">Transcription termination</keyword>
<evidence type="ECO:0000256" key="2">
    <source>
        <dbReference type="ARBA" id="ARBA00007692"/>
    </source>
</evidence>
<dbReference type="SMART" id="SM00733">
    <property type="entry name" value="Mterf"/>
    <property type="match status" value="8"/>
</dbReference>
<dbReference type="EMBL" id="JAATIQ010000141">
    <property type="protein sequence ID" value="KAF4377856.1"/>
    <property type="molecule type" value="Genomic_DNA"/>
</dbReference>
<evidence type="ECO:0000256" key="5">
    <source>
        <dbReference type="ARBA" id="ARBA00022946"/>
    </source>
</evidence>
<dbReference type="FunFam" id="1.25.70.10:FF:000001">
    <property type="entry name" value="Mitochondrial transcription termination factor-like"/>
    <property type="match status" value="1"/>
</dbReference>
<accession>A0A7J6G4H6</accession>
<keyword evidence="9" id="KW-1185">Reference proteome</keyword>
<keyword evidence="3" id="KW-0805">Transcription regulation</keyword>
<reference evidence="8 9" key="1">
    <citation type="journal article" date="2020" name="bioRxiv">
        <title>Sequence and annotation of 42 cannabis genomes reveals extensive copy number variation in cannabinoid synthesis and pathogen resistance genes.</title>
        <authorList>
            <person name="Mckernan K.J."/>
            <person name="Helbert Y."/>
            <person name="Kane L.T."/>
            <person name="Ebling H."/>
            <person name="Zhang L."/>
            <person name="Liu B."/>
            <person name="Eaton Z."/>
            <person name="Mclaughlin S."/>
            <person name="Kingan S."/>
            <person name="Baybayan P."/>
            <person name="Concepcion G."/>
            <person name="Jordan M."/>
            <person name="Riva A."/>
            <person name="Barbazuk W."/>
            <person name="Harkins T."/>
        </authorList>
    </citation>
    <scope>NUCLEOTIDE SEQUENCE [LARGE SCALE GENOMIC DNA]</scope>
    <source>
        <strain evidence="9">cv. Jamaican Lion 4</strain>
        <tissue evidence="8">Leaf</tissue>
    </source>
</reference>
<dbReference type="FunFam" id="1.25.40.10:FF:000031">
    <property type="entry name" value="Pentatricopeptide repeat-containing protein mitochondrial"/>
    <property type="match status" value="1"/>
</dbReference>
<dbReference type="Gene3D" id="1.25.40.10">
    <property type="entry name" value="Tetratricopeptide repeat domain"/>
    <property type="match status" value="5"/>
</dbReference>
<dbReference type="Gene3D" id="1.25.70.10">
    <property type="entry name" value="Transcription termination factor 3, mitochondrial"/>
    <property type="match status" value="2"/>
</dbReference>
<feature type="repeat" description="PPR" evidence="6">
    <location>
        <begin position="426"/>
        <end position="460"/>
    </location>
</feature>
<dbReference type="GO" id="GO:0009451">
    <property type="term" value="P:RNA modification"/>
    <property type="evidence" value="ECO:0007669"/>
    <property type="project" value="InterPro"/>
</dbReference>
<feature type="repeat" description="PPR" evidence="6">
    <location>
        <begin position="185"/>
        <end position="219"/>
    </location>
</feature>
<name>A0A7J6G4H6_CANSA</name>
<evidence type="ECO:0000313" key="8">
    <source>
        <dbReference type="EMBL" id="KAF4377856.1"/>
    </source>
</evidence>
<comment type="similarity">
    <text evidence="2">Belongs to the mTERF family.</text>
</comment>
<dbReference type="NCBIfam" id="TIGR00756">
    <property type="entry name" value="PPR"/>
    <property type="match status" value="4"/>
</dbReference>
<gene>
    <name evidence="8" type="ORF">G4B88_031522</name>
</gene>
<feature type="repeat" description="PPR" evidence="6">
    <location>
        <begin position="356"/>
        <end position="390"/>
    </location>
</feature>
<feature type="repeat" description="PPR" evidence="6">
    <location>
        <begin position="154"/>
        <end position="184"/>
    </location>
</feature>
<dbReference type="GO" id="GO:0003723">
    <property type="term" value="F:RNA binding"/>
    <property type="evidence" value="ECO:0007669"/>
    <property type="project" value="InterPro"/>
</dbReference>
<evidence type="ECO:0000259" key="7">
    <source>
        <dbReference type="Pfam" id="PF14432"/>
    </source>
</evidence>
<dbReference type="InterPro" id="IPR038538">
    <property type="entry name" value="MTERF_sf"/>
</dbReference>
<dbReference type="InterPro" id="IPR046960">
    <property type="entry name" value="PPR_At4g14850-like_plant"/>
</dbReference>
<dbReference type="PROSITE" id="PS51375">
    <property type="entry name" value="PPR"/>
    <property type="match status" value="5"/>
</dbReference>
<evidence type="ECO:0000256" key="1">
    <source>
        <dbReference type="ARBA" id="ARBA00006643"/>
    </source>
</evidence>
<feature type="domain" description="DYW" evidence="7">
    <location>
        <begin position="616"/>
        <end position="707"/>
    </location>
</feature>
<sequence>MMSSQVSTLTTLNNLSISTPPSTSSKLRLSSSSYHSLSQRTHIPFHVYKHPSAILLELCTSLQELRQIIPLIIKNGLYGELLFQTKLLSLFCKYGSIVEAVRVFESVEDKADCDDVEPVVYNFTYLLKVIGDNSDLRRGKEIHGQLITSGFALNLFAMTSVVNLYAKCGRIDEAYKMFDRMPERDLVSWNTIIAGYAQNGHAKKALSLIVRMQHEGQRPDSVTLVTVLPAAADVKSLRIGKSIHGYVLRAGFESHVNIATALVDMYSKCGYVGIARLIFNRMRERTVVSWNSMIDGYVQSDDPKEALEIFQKMLDEGFEPSNVTIMEALHACGDLGDIEREVDIAAKIFENLQGKTPVSWNAMILGYAQNGQVKEALSHFSEMQSQNIKMDTFTMVSVIPALAELSITRQAKWIHGLVIRSCFDKNVFVMTALVDMYAKCGAINTARKLFDMMGERHVTTWNAMIDGYGTHGVEKLHHSGLVEEGLESFESMKKDYGLEPAMDHYGAMVDLLGACRIHKNVELGEKAAMKIFQLNPNDGGYHVLLSNIYASASMWDKVAEIRTMMEKKGLKKTPGCSLVDLGKELHTFYSGSTLHPQSKQIYSFLETLGEKIKAAGYVPDTNSIHDVEDDVQKQLLNSHSEKLAISFGLLNTSPGTTLHIRKNLRVCGDCHKATKYISLVTGREIIVRDMHRFHHFKNGTCSCGDYWKLVQAFTFTMLPLVCKRLSLLKSRPPPFGHGFSIFQSFIRPMTESSSSNDPQNFTVSYLQNSCGLSHNSAIAASKKLLFENSEQPDSVLELLRSQGLTKSQIEKIIVTRPQLLEANLEDTLRPKMEFLKSLGFSGASMVKLVTKDPRMLDCDVVESVQLFRARGFSDEQIKGLTMKLPSLHFYNVNKIVKPKLEFFKSMGFTAEDVARIVSSEPYILERSLENHIIPCIEVLKRVLGTDENVRKVIKACYWILEYNLEKMLEPNIAMLKSHGVPENIIMNMFLAHPRTFLLRPQQITEILAEVEKLGFNPNTSLFVLAIRSMAVMSKTLWEQKVEAYKSFGLTEDQVYTAFKLQPMCMITSEKKIKKVMHFLINKLNMDASMICRNPNLLMLSLEKRLIPRSSVLQLLISSGFLKEDINIIYYLRMPEQQFVEKLVRKYKPLLPNIVNAHEGRIEFLGFPVILKS</sequence>
<feature type="repeat" description="PPR" evidence="6">
    <location>
        <begin position="286"/>
        <end position="320"/>
    </location>
</feature>
<organism evidence="8 9">
    <name type="scientific">Cannabis sativa</name>
    <name type="common">Hemp</name>
    <name type="synonym">Marijuana</name>
    <dbReference type="NCBI Taxonomy" id="3483"/>
    <lineage>
        <taxon>Eukaryota</taxon>
        <taxon>Viridiplantae</taxon>
        <taxon>Streptophyta</taxon>
        <taxon>Embryophyta</taxon>
        <taxon>Tracheophyta</taxon>
        <taxon>Spermatophyta</taxon>
        <taxon>Magnoliopsida</taxon>
        <taxon>eudicotyledons</taxon>
        <taxon>Gunneridae</taxon>
        <taxon>Pentapetalae</taxon>
        <taxon>rosids</taxon>
        <taxon>fabids</taxon>
        <taxon>Rosales</taxon>
        <taxon>Cannabaceae</taxon>
        <taxon>Cannabis</taxon>
    </lineage>
</organism>
<dbReference type="GO" id="GO:0006353">
    <property type="term" value="P:DNA-templated transcription termination"/>
    <property type="evidence" value="ECO:0007669"/>
    <property type="project" value="UniProtKB-KW"/>
</dbReference>
<dbReference type="Proteomes" id="UP000583929">
    <property type="component" value="Unassembled WGS sequence"/>
</dbReference>
<dbReference type="Pfam" id="PF01535">
    <property type="entry name" value="PPR"/>
    <property type="match status" value="3"/>
</dbReference>
<evidence type="ECO:0000256" key="6">
    <source>
        <dbReference type="PROSITE-ProRule" id="PRU00708"/>
    </source>
</evidence>
<keyword evidence="3" id="KW-0804">Transcription</keyword>
<dbReference type="AlphaFoldDB" id="A0A7J6G4H6"/>
<protein>
    <recommendedName>
        <fullName evidence="7">DYW domain-containing protein</fullName>
    </recommendedName>
</protein>
<proteinExistence type="inferred from homology"/>
<dbReference type="FunFam" id="1.25.40.10:FF:000344">
    <property type="entry name" value="Pentatricopeptide repeat-containing protein"/>
    <property type="match status" value="1"/>
</dbReference>
<comment type="caution">
    <text evidence="8">The sequence shown here is derived from an EMBL/GenBank/DDBJ whole genome shotgun (WGS) entry which is preliminary data.</text>
</comment>
<evidence type="ECO:0000256" key="3">
    <source>
        <dbReference type="ARBA" id="ARBA00022472"/>
    </source>
</evidence>
<dbReference type="InterPro" id="IPR046848">
    <property type="entry name" value="E_motif"/>
</dbReference>
<evidence type="ECO:0000313" key="9">
    <source>
        <dbReference type="Proteomes" id="UP000583929"/>
    </source>
</evidence>
<keyword evidence="4" id="KW-0677">Repeat</keyword>
<dbReference type="InterPro" id="IPR032867">
    <property type="entry name" value="DYW_dom"/>
</dbReference>
<dbReference type="Pfam" id="PF02536">
    <property type="entry name" value="mTERF"/>
    <property type="match status" value="2"/>
</dbReference>
<dbReference type="Pfam" id="PF14432">
    <property type="entry name" value="DYW_deaminase"/>
    <property type="match status" value="1"/>
</dbReference>
<evidence type="ECO:0000256" key="4">
    <source>
        <dbReference type="ARBA" id="ARBA00022737"/>
    </source>
</evidence>